<feature type="compositionally biased region" description="Polar residues" evidence="1">
    <location>
        <begin position="265"/>
        <end position="283"/>
    </location>
</feature>
<feature type="compositionally biased region" description="Polar residues" evidence="1">
    <location>
        <begin position="115"/>
        <end position="125"/>
    </location>
</feature>
<protein>
    <submittedName>
        <fullName evidence="2">Uncharacterized protein</fullName>
    </submittedName>
</protein>
<proteinExistence type="predicted"/>
<organism evidence="2 3">
    <name type="scientific">Linnemannia exigua</name>
    <dbReference type="NCBI Taxonomy" id="604196"/>
    <lineage>
        <taxon>Eukaryota</taxon>
        <taxon>Fungi</taxon>
        <taxon>Fungi incertae sedis</taxon>
        <taxon>Mucoromycota</taxon>
        <taxon>Mortierellomycotina</taxon>
        <taxon>Mortierellomycetes</taxon>
        <taxon>Mortierellales</taxon>
        <taxon>Mortierellaceae</taxon>
        <taxon>Linnemannia</taxon>
    </lineage>
</organism>
<evidence type="ECO:0000313" key="3">
    <source>
        <dbReference type="Proteomes" id="UP001194580"/>
    </source>
</evidence>
<feature type="region of interest" description="Disordered" evidence="1">
    <location>
        <begin position="159"/>
        <end position="178"/>
    </location>
</feature>
<comment type="caution">
    <text evidence="2">The sequence shown here is derived from an EMBL/GenBank/DDBJ whole genome shotgun (WGS) entry which is preliminary data.</text>
</comment>
<feature type="region of interest" description="Disordered" evidence="1">
    <location>
        <begin position="409"/>
        <end position="508"/>
    </location>
</feature>
<evidence type="ECO:0000256" key="1">
    <source>
        <dbReference type="SAM" id="MobiDB-lite"/>
    </source>
</evidence>
<dbReference type="PANTHER" id="PTHR46557">
    <property type="entry name" value="SERINE/THREONINE-PROTEIN PHOSPHATASE 1 REGULATORY SUBUNIT 10-RELATED"/>
    <property type="match status" value="1"/>
</dbReference>
<accession>A0AAD4DBS8</accession>
<dbReference type="GO" id="GO:0000785">
    <property type="term" value="C:chromatin"/>
    <property type="evidence" value="ECO:0007669"/>
    <property type="project" value="TreeGrafter"/>
</dbReference>
<feature type="region of interest" description="Disordered" evidence="1">
    <location>
        <begin position="115"/>
        <end position="149"/>
    </location>
</feature>
<reference evidence="2" key="1">
    <citation type="journal article" date="2020" name="Fungal Divers.">
        <title>Resolving the Mortierellaceae phylogeny through synthesis of multi-gene phylogenetics and phylogenomics.</title>
        <authorList>
            <person name="Vandepol N."/>
            <person name="Liber J."/>
            <person name="Desiro A."/>
            <person name="Na H."/>
            <person name="Kennedy M."/>
            <person name="Barry K."/>
            <person name="Grigoriev I.V."/>
            <person name="Miller A.N."/>
            <person name="O'Donnell K."/>
            <person name="Stajich J.E."/>
            <person name="Bonito G."/>
        </authorList>
    </citation>
    <scope>NUCLEOTIDE SEQUENCE</scope>
    <source>
        <strain evidence="2">NRRL 28262</strain>
    </source>
</reference>
<dbReference type="GO" id="GO:0008157">
    <property type="term" value="F:protein phosphatase 1 binding"/>
    <property type="evidence" value="ECO:0007669"/>
    <property type="project" value="TreeGrafter"/>
</dbReference>
<sequence>MAVAGDFSGRKYILIALNSTKSQQIHDELAKTPGLAKVLDWIKEARREVDILDGSNDSDQEARKVLLYAIHVLGRAPAEQRPDFANIIKSLTNDQKYPADIVKAASDLLATWATKTGNRSSSRSGAIQPHIDGRKRARMDSGSVGGFSEDLTMLPKFTKKSASESAPKSTSSSSTATVSSFSYASASSSSSSSSSSSLPLPLSSSSTPTAKGGPSSRRIDRSVLPLSVLTGRNLPPGTAMPASPRSSKAVSSPHQPYSPRGALTSAASQSPRSAHSPKNSQVAFSSTAADKVLERQKDFFSSISVPSNTKSKVTSTAVATTSASAPTTPTTAKPPAVITTAAITATKAVKGPGIVLPDGKHLASALVLKHASTKKVVRFKGGDDIQEVRIVPNRDDVRNWDYQGDYRDYDYDRDHDHDSYHDGHDDDDNGYDDDNNHDYDRSHGPKHDQDRDYRNEDEGRRDYDRDDRDPYRLDRHDDRDRGREYEQGLRYDQGHRQGYDEQMSEPGYHEYDHGREHQYDHGQGHEYDHEYEHGHRQEPLQLRQHTQYYQEPNAFPETAFKEDNPEMPKMSDVPTFRLPKEDIELAILGDSWSPPRPLLIQHPFDQSHKEPATFGEESEEKKVQEDREAIVTSVQYLDLTSIPPSPAEPDDDGIVDPRPERKIGLYEIEADYHKVAIPMLSMFLQVIQARRKEMGR</sequence>
<dbReference type="PANTHER" id="PTHR46557:SF1">
    <property type="entry name" value="SERINE_THREONINE-PROTEIN PHOSPHATASE 1 REGULATORY SUBUNIT 10"/>
    <property type="match status" value="1"/>
</dbReference>
<feature type="compositionally biased region" description="Basic and acidic residues" evidence="1">
    <location>
        <begin position="409"/>
        <end position="424"/>
    </location>
</feature>
<dbReference type="AlphaFoldDB" id="A0AAD4DBS8"/>
<feature type="compositionally biased region" description="Basic and acidic residues" evidence="1">
    <location>
        <begin position="434"/>
        <end position="499"/>
    </location>
</feature>
<feature type="compositionally biased region" description="Polar residues" evidence="1">
    <location>
        <begin position="244"/>
        <end position="255"/>
    </location>
</feature>
<dbReference type="Proteomes" id="UP001194580">
    <property type="component" value="Unassembled WGS sequence"/>
</dbReference>
<dbReference type="EMBL" id="JAAAIL010000644">
    <property type="protein sequence ID" value="KAG0274148.1"/>
    <property type="molecule type" value="Genomic_DNA"/>
</dbReference>
<name>A0AAD4DBS8_9FUNG</name>
<feature type="compositionally biased region" description="Low complexity" evidence="1">
    <location>
        <begin position="187"/>
        <end position="211"/>
    </location>
</feature>
<feature type="region of interest" description="Disordered" evidence="1">
    <location>
        <begin position="187"/>
        <end position="283"/>
    </location>
</feature>
<keyword evidence="3" id="KW-1185">Reference proteome</keyword>
<dbReference type="GO" id="GO:0072357">
    <property type="term" value="C:PTW/PP1 phosphatase complex"/>
    <property type="evidence" value="ECO:0007669"/>
    <property type="project" value="TreeGrafter"/>
</dbReference>
<evidence type="ECO:0000313" key="2">
    <source>
        <dbReference type="EMBL" id="KAG0274148.1"/>
    </source>
</evidence>
<gene>
    <name evidence="2" type="ORF">BGZ95_010056</name>
</gene>
<feature type="compositionally biased region" description="Low complexity" evidence="1">
    <location>
        <begin position="163"/>
        <end position="178"/>
    </location>
</feature>